<keyword evidence="6" id="KW-0256">Endoplasmic reticulum</keyword>
<feature type="binding site" evidence="12">
    <location>
        <position position="352"/>
    </location>
    <ligand>
        <name>Zn(2+)</name>
        <dbReference type="ChEBI" id="CHEBI:29105"/>
        <note>catalytic</note>
    </ligand>
</feature>
<keyword evidence="4 12" id="KW-0479">Metal-binding</keyword>
<dbReference type="PANTHER" id="PTHR10120">
    <property type="entry name" value="CAAX PRENYL PROTEASE 1"/>
    <property type="match status" value="1"/>
</dbReference>
<feature type="transmembrane region" description="Helical" evidence="14">
    <location>
        <begin position="172"/>
        <end position="191"/>
    </location>
</feature>
<comment type="cofactor">
    <cofactor evidence="12 13">
        <name>Zn(2+)</name>
        <dbReference type="ChEBI" id="CHEBI:29105"/>
    </cofactor>
    <text evidence="12 13">Binds 1 zinc ion per subunit.</text>
</comment>
<dbReference type="AlphaFoldDB" id="A0A6N6MWU7"/>
<proteinExistence type="inferred from homology"/>
<dbReference type="EMBL" id="WAIE01000010">
    <property type="protein sequence ID" value="KAB1438813.1"/>
    <property type="molecule type" value="Genomic_DNA"/>
</dbReference>
<protein>
    <submittedName>
        <fullName evidence="17">M48 family metallopeptidase</fullName>
    </submittedName>
</protein>
<feature type="transmembrane region" description="Helical" evidence="14">
    <location>
        <begin position="326"/>
        <end position="344"/>
    </location>
</feature>
<evidence type="ECO:0000259" key="16">
    <source>
        <dbReference type="Pfam" id="PF16491"/>
    </source>
</evidence>
<evidence type="ECO:0000256" key="4">
    <source>
        <dbReference type="ARBA" id="ARBA00022723"/>
    </source>
</evidence>
<comment type="caution">
    <text evidence="17">The sequence shown here is derived from an EMBL/GenBank/DDBJ whole genome shotgun (WGS) entry which is preliminary data.</text>
</comment>
<evidence type="ECO:0000313" key="18">
    <source>
        <dbReference type="Proteomes" id="UP000438699"/>
    </source>
</evidence>
<dbReference type="GO" id="GO:0004222">
    <property type="term" value="F:metalloendopeptidase activity"/>
    <property type="evidence" value="ECO:0007669"/>
    <property type="project" value="InterPro"/>
</dbReference>
<evidence type="ECO:0000259" key="15">
    <source>
        <dbReference type="Pfam" id="PF01435"/>
    </source>
</evidence>
<keyword evidence="2 13" id="KW-0645">Protease</keyword>
<feature type="active site" evidence="11">
    <location>
        <position position="275"/>
    </location>
</feature>
<dbReference type="OrthoDB" id="9781930at2"/>
<keyword evidence="10 14" id="KW-0472">Membrane</keyword>
<comment type="similarity">
    <text evidence="13">Belongs to the peptidase M48 family.</text>
</comment>
<feature type="binding site" evidence="12">
    <location>
        <position position="278"/>
    </location>
    <ligand>
        <name>Zn(2+)</name>
        <dbReference type="ChEBI" id="CHEBI:29105"/>
        <note>catalytic</note>
    </ligand>
</feature>
<organism evidence="17 18">
    <name type="scientific">Pseudodesulfovibrio senegalensis</name>
    <dbReference type="NCBI Taxonomy" id="1721087"/>
    <lineage>
        <taxon>Bacteria</taxon>
        <taxon>Pseudomonadati</taxon>
        <taxon>Thermodesulfobacteriota</taxon>
        <taxon>Desulfovibrionia</taxon>
        <taxon>Desulfovibrionales</taxon>
        <taxon>Desulfovibrionaceae</taxon>
    </lineage>
</organism>
<dbReference type="Gene3D" id="3.30.2010.10">
    <property type="entry name" value="Metalloproteases ('zincins'), catalytic domain"/>
    <property type="match status" value="1"/>
</dbReference>
<evidence type="ECO:0000256" key="10">
    <source>
        <dbReference type="ARBA" id="ARBA00023136"/>
    </source>
</evidence>
<evidence type="ECO:0000256" key="6">
    <source>
        <dbReference type="ARBA" id="ARBA00022824"/>
    </source>
</evidence>
<evidence type="ECO:0000256" key="14">
    <source>
        <dbReference type="SAM" id="Phobius"/>
    </source>
</evidence>
<keyword evidence="3 14" id="KW-0812">Transmembrane</keyword>
<evidence type="ECO:0000256" key="13">
    <source>
        <dbReference type="RuleBase" id="RU003983"/>
    </source>
</evidence>
<dbReference type="InterPro" id="IPR032456">
    <property type="entry name" value="Peptidase_M48_N"/>
</dbReference>
<dbReference type="GO" id="GO:0071586">
    <property type="term" value="P:CAAX-box protein processing"/>
    <property type="evidence" value="ECO:0007669"/>
    <property type="project" value="InterPro"/>
</dbReference>
<evidence type="ECO:0000256" key="3">
    <source>
        <dbReference type="ARBA" id="ARBA00022692"/>
    </source>
</evidence>
<keyword evidence="7 12" id="KW-0862">Zinc</keyword>
<evidence type="ECO:0000256" key="1">
    <source>
        <dbReference type="ARBA" id="ARBA00004477"/>
    </source>
</evidence>
<keyword evidence="5 13" id="KW-0378">Hydrolase</keyword>
<name>A0A6N6MWU7_9BACT</name>
<evidence type="ECO:0000256" key="5">
    <source>
        <dbReference type="ARBA" id="ARBA00022801"/>
    </source>
</evidence>
<gene>
    <name evidence="17" type="ORF">F8A88_15250</name>
</gene>
<feature type="binding site" evidence="12">
    <location>
        <position position="274"/>
    </location>
    <ligand>
        <name>Zn(2+)</name>
        <dbReference type="ChEBI" id="CHEBI:29105"/>
        <note>catalytic</note>
    </ligand>
</feature>
<evidence type="ECO:0000256" key="12">
    <source>
        <dbReference type="PIRSR" id="PIRSR627057-2"/>
    </source>
</evidence>
<dbReference type="InterPro" id="IPR001915">
    <property type="entry name" value="Peptidase_M48"/>
</dbReference>
<accession>A0A6N6MWU7</accession>
<evidence type="ECO:0000256" key="9">
    <source>
        <dbReference type="ARBA" id="ARBA00023049"/>
    </source>
</evidence>
<evidence type="ECO:0000256" key="7">
    <source>
        <dbReference type="ARBA" id="ARBA00022833"/>
    </source>
</evidence>
<feature type="transmembrane region" description="Helical" evidence="14">
    <location>
        <begin position="288"/>
        <end position="306"/>
    </location>
</feature>
<feature type="domain" description="Peptidase M48" evidence="15">
    <location>
        <begin position="204"/>
        <end position="409"/>
    </location>
</feature>
<dbReference type="InterPro" id="IPR027057">
    <property type="entry name" value="CAXX_Prtase_1"/>
</dbReference>
<dbReference type="CDD" id="cd07343">
    <property type="entry name" value="M48A_Zmpste24p_like"/>
    <property type="match status" value="1"/>
</dbReference>
<evidence type="ECO:0000256" key="2">
    <source>
        <dbReference type="ARBA" id="ARBA00022670"/>
    </source>
</evidence>
<feature type="active site" description="Proton donor" evidence="11">
    <location>
        <position position="356"/>
    </location>
</feature>
<reference evidence="17 18" key="1">
    <citation type="journal article" date="2017" name="Int. J. Syst. Evol. Microbiol.">
        <title>Desulfovibrio senegalensis sp. nov., a mesophilic sulfate reducer isolated from marine sediment.</title>
        <authorList>
            <person name="Thioye A."/>
            <person name="Gam Z.B.A."/>
            <person name="Mbengue M."/>
            <person name="Cayol J.L."/>
            <person name="Joseph-Bartoli M."/>
            <person name="Toure-Kane C."/>
            <person name="Labat M."/>
        </authorList>
    </citation>
    <scope>NUCLEOTIDE SEQUENCE [LARGE SCALE GENOMIC DNA]</scope>
    <source>
        <strain evidence="17 18">DSM 101509</strain>
    </source>
</reference>
<dbReference type="GO" id="GO:0046872">
    <property type="term" value="F:metal ion binding"/>
    <property type="evidence" value="ECO:0007669"/>
    <property type="project" value="UniProtKB-KW"/>
</dbReference>
<comment type="subcellular location">
    <subcellularLocation>
        <location evidence="1">Endoplasmic reticulum membrane</location>
        <topology evidence="1">Multi-pass membrane protein</topology>
    </subcellularLocation>
</comment>
<evidence type="ECO:0000313" key="17">
    <source>
        <dbReference type="EMBL" id="KAB1438813.1"/>
    </source>
</evidence>
<dbReference type="RefSeq" id="WP_151152047.1">
    <property type="nucleotide sequence ID" value="NZ_WAIE01000010.1"/>
</dbReference>
<keyword evidence="9 13" id="KW-0482">Metalloprotease</keyword>
<keyword evidence="18" id="KW-1185">Reference proteome</keyword>
<feature type="transmembrane region" description="Helical" evidence="14">
    <location>
        <begin position="67"/>
        <end position="84"/>
    </location>
</feature>
<dbReference type="Pfam" id="PF01435">
    <property type="entry name" value="Peptidase_M48"/>
    <property type="match status" value="1"/>
</dbReference>
<evidence type="ECO:0000256" key="11">
    <source>
        <dbReference type="PIRSR" id="PIRSR627057-1"/>
    </source>
</evidence>
<keyword evidence="8 14" id="KW-1133">Transmembrane helix</keyword>
<feature type="transmembrane region" description="Helical" evidence="14">
    <location>
        <begin position="147"/>
        <end position="166"/>
    </location>
</feature>
<sequence>MNLFLAVILASLIGVYLLHLTARRLNAAALSPDLPPEFADMTDAKKYARSQEYARANMRFQNVSETVSLLLVLGFILLGGFNALDLAVRSLGMGPLATGLAFCGALALFSSITDLPLDIYHTFVLEKRFGFNTTTAATFVADRIKGLVLGAVLGGVLLTAILWFLRVAGQQAWLWCWGFAVAFSLLLTYIGPQWLLPIFNRFTPLESGELRTAIEQYAHGQNFALSGIFVMDGSKRSTKANAFFTGFGRTRRIALFDTLMKRHDTDEIVGVLAHEVGHAKLGHIKKRLLASILQTGLLFYFMSLFLDNHALFDAFGMQHVSHHAGLVFLALLYTPVSLCLSLAANAMSRKHEFQADAFAAQTTGDPHALARALKRLSVDSLSNLTPHPLTVWLGHGHPPVLQRIRRLESMGAADSPD</sequence>
<evidence type="ECO:0000256" key="8">
    <source>
        <dbReference type="ARBA" id="ARBA00022989"/>
    </source>
</evidence>
<dbReference type="Pfam" id="PF16491">
    <property type="entry name" value="Peptidase_M48_N"/>
    <property type="match status" value="1"/>
</dbReference>
<dbReference type="Proteomes" id="UP000438699">
    <property type="component" value="Unassembled WGS sequence"/>
</dbReference>
<feature type="domain" description="CAAX prenyl protease 1 N-terminal" evidence="16">
    <location>
        <begin position="33"/>
        <end position="201"/>
    </location>
</feature>
<dbReference type="FunFam" id="3.30.2010.10:FF:000002">
    <property type="entry name" value="CAAX prenyl protease"/>
    <property type="match status" value="1"/>
</dbReference>